<keyword evidence="1" id="KW-0560">Oxidoreductase</keyword>
<dbReference type="PANTHER" id="PTHR43625">
    <property type="entry name" value="AFLATOXIN B1 ALDEHYDE REDUCTASE"/>
    <property type="match status" value="1"/>
</dbReference>
<dbReference type="AlphaFoldDB" id="A0A8H3J0T8"/>
<evidence type="ECO:0000259" key="2">
    <source>
        <dbReference type="Pfam" id="PF00248"/>
    </source>
</evidence>
<dbReference type="Gene3D" id="3.20.20.100">
    <property type="entry name" value="NADP-dependent oxidoreductase domain"/>
    <property type="match status" value="1"/>
</dbReference>
<dbReference type="InterPro" id="IPR036812">
    <property type="entry name" value="NAD(P)_OxRdtase_dom_sf"/>
</dbReference>
<sequence length="342" mass="37920">MPPQLPTRQLGKNGPQVTALGFGAMGLSALLYGQVEPEPERLDFLDGVYDRGCLNWDTAEGYADNEDLIGKWFARSGKRKEVFLATKFGVKMGPNGQREIQNDPEYIRLAIDRSLKRLQTDYIDLWYCHRLDGTVPIETIVSTMAEAVKAGKVRHLGLSECSSNTLRRAHAVHPIAAVQIEYSPFTLDTESASTSLLATCRTLGVATVAYSPLGRGMLTGSYRSRFDFSPGDWRRSAPRFSDENFPKNLVLVDQLGAIAERKGVTTGQLCLAWLMAQGKDVVPIPGTKKLRYLEENLGSLELVLTAEEEREIRAAVELAGQTSGERYPAEMMRLNFMDTPEV</sequence>
<dbReference type="EMBL" id="CAJPDS010000116">
    <property type="protein sequence ID" value="CAF9938610.1"/>
    <property type="molecule type" value="Genomic_DNA"/>
</dbReference>
<evidence type="ECO:0000313" key="3">
    <source>
        <dbReference type="EMBL" id="CAF9938610.1"/>
    </source>
</evidence>
<gene>
    <name evidence="3" type="ORF">HETSPECPRED_001128</name>
</gene>
<accession>A0A8H3J0T8</accession>
<protein>
    <recommendedName>
        <fullName evidence="2">NADP-dependent oxidoreductase domain-containing protein</fullName>
    </recommendedName>
</protein>
<reference evidence="3" key="1">
    <citation type="submission" date="2021-03" db="EMBL/GenBank/DDBJ databases">
        <authorList>
            <person name="Tagirdzhanova G."/>
        </authorList>
    </citation>
    <scope>NUCLEOTIDE SEQUENCE</scope>
</reference>
<dbReference type="GO" id="GO:0005737">
    <property type="term" value="C:cytoplasm"/>
    <property type="evidence" value="ECO:0007669"/>
    <property type="project" value="TreeGrafter"/>
</dbReference>
<dbReference type="OrthoDB" id="37537at2759"/>
<dbReference type="InterPro" id="IPR023210">
    <property type="entry name" value="NADP_OxRdtase_dom"/>
</dbReference>
<dbReference type="SUPFAM" id="SSF51430">
    <property type="entry name" value="NAD(P)-linked oxidoreductase"/>
    <property type="match status" value="1"/>
</dbReference>
<dbReference type="InterPro" id="IPR050791">
    <property type="entry name" value="Aldo-Keto_reductase"/>
</dbReference>
<name>A0A8H3J0T8_9LECA</name>
<evidence type="ECO:0000256" key="1">
    <source>
        <dbReference type="ARBA" id="ARBA00023002"/>
    </source>
</evidence>
<dbReference type="Proteomes" id="UP000664521">
    <property type="component" value="Unassembled WGS sequence"/>
</dbReference>
<feature type="domain" description="NADP-dependent oxidoreductase" evidence="2">
    <location>
        <begin position="20"/>
        <end position="316"/>
    </location>
</feature>
<dbReference type="GO" id="GO:0016491">
    <property type="term" value="F:oxidoreductase activity"/>
    <property type="evidence" value="ECO:0007669"/>
    <property type="project" value="UniProtKB-KW"/>
</dbReference>
<proteinExistence type="predicted"/>
<dbReference type="Pfam" id="PF00248">
    <property type="entry name" value="Aldo_ket_red"/>
    <property type="match status" value="1"/>
</dbReference>
<comment type="caution">
    <text evidence="3">The sequence shown here is derived from an EMBL/GenBank/DDBJ whole genome shotgun (WGS) entry which is preliminary data.</text>
</comment>
<evidence type="ECO:0000313" key="4">
    <source>
        <dbReference type="Proteomes" id="UP000664521"/>
    </source>
</evidence>
<keyword evidence="4" id="KW-1185">Reference proteome</keyword>
<dbReference type="PANTHER" id="PTHR43625:SF40">
    <property type="entry name" value="ALDO-KETO REDUCTASE YAKC [NADP(+)]"/>
    <property type="match status" value="1"/>
</dbReference>
<organism evidence="3 4">
    <name type="scientific">Heterodermia speciosa</name>
    <dbReference type="NCBI Taxonomy" id="116794"/>
    <lineage>
        <taxon>Eukaryota</taxon>
        <taxon>Fungi</taxon>
        <taxon>Dikarya</taxon>
        <taxon>Ascomycota</taxon>
        <taxon>Pezizomycotina</taxon>
        <taxon>Lecanoromycetes</taxon>
        <taxon>OSLEUM clade</taxon>
        <taxon>Lecanoromycetidae</taxon>
        <taxon>Caliciales</taxon>
        <taxon>Physciaceae</taxon>
        <taxon>Heterodermia</taxon>
    </lineage>
</organism>